<evidence type="ECO:0000313" key="2">
    <source>
        <dbReference type="Proteomes" id="UP001610100"/>
    </source>
</evidence>
<comment type="caution">
    <text evidence="1">The sequence shown here is derived from an EMBL/GenBank/DDBJ whole genome shotgun (WGS) entry which is preliminary data.</text>
</comment>
<evidence type="ECO:0000313" key="1">
    <source>
        <dbReference type="EMBL" id="MFH6770483.1"/>
    </source>
</evidence>
<keyword evidence="2" id="KW-1185">Reference proteome</keyword>
<proteinExistence type="predicted"/>
<gene>
    <name evidence="1" type="ORF">V8G58_00955</name>
</gene>
<organism evidence="1 2">
    <name type="scientific">Gaetbulibacter aestuarii</name>
    <dbReference type="NCBI Taxonomy" id="1502358"/>
    <lineage>
        <taxon>Bacteria</taxon>
        <taxon>Pseudomonadati</taxon>
        <taxon>Bacteroidota</taxon>
        <taxon>Flavobacteriia</taxon>
        <taxon>Flavobacteriales</taxon>
        <taxon>Flavobacteriaceae</taxon>
        <taxon>Gaetbulibacter</taxon>
    </lineage>
</organism>
<protein>
    <submittedName>
        <fullName evidence="1">Uncharacterized protein</fullName>
    </submittedName>
</protein>
<reference evidence="1 2" key="1">
    <citation type="submission" date="2024-02" db="EMBL/GenBank/DDBJ databases">
        <title>A Gaetbulibacter species isolated from tidal flats and genomic insights of their niches.</title>
        <authorList>
            <person name="Ye Y."/>
        </authorList>
    </citation>
    <scope>NUCLEOTIDE SEQUENCE [LARGE SCALE GENOMIC DNA]</scope>
    <source>
        <strain evidence="1 2">KYW382</strain>
    </source>
</reference>
<accession>A0ABW7MVS5</accession>
<sequence length="59" mass="6771">MSDSKKIAEAISYYSIKREEIIRFMNDHNDLSAEEIIQKGEELAVLESKLTALEVAREN</sequence>
<dbReference type="RefSeq" id="WP_344738713.1">
    <property type="nucleotide sequence ID" value="NZ_BAABAY010000001.1"/>
</dbReference>
<dbReference type="Proteomes" id="UP001610100">
    <property type="component" value="Unassembled WGS sequence"/>
</dbReference>
<name>A0ABW7MVS5_9FLAO</name>
<dbReference type="EMBL" id="JBAWKB010000001">
    <property type="protein sequence ID" value="MFH6770483.1"/>
    <property type="molecule type" value="Genomic_DNA"/>
</dbReference>